<dbReference type="Proteomes" id="UP001162811">
    <property type="component" value="Unassembled WGS sequence"/>
</dbReference>
<reference evidence="1" key="2">
    <citation type="journal article" date="2023" name="Front. Microbiol.">
        <title>Ralstonia chuxiongensis sp. nov., Ralstonia mojiangensis sp. nov., and Ralstonia soli sp. nov., isolated from tobacco fields, are three novel species in the family Burkholderiaceae.</title>
        <authorList>
            <person name="Lu C.H."/>
            <person name="Zhang Y.Y."/>
            <person name="Jiang N."/>
            <person name="Chen W."/>
            <person name="Shao X."/>
            <person name="Zhao Z.M."/>
            <person name="Lu W.L."/>
            <person name="Hu X."/>
            <person name="Xi Y.X."/>
            <person name="Zou S.Y."/>
            <person name="Wei Q.J."/>
            <person name="Lin Z.L."/>
            <person name="Gong L."/>
            <person name="Gai X.T."/>
            <person name="Zhang L.Q."/>
            <person name="Li J.Y."/>
            <person name="Jin Y."/>
            <person name="Xia Z.Y."/>
        </authorList>
    </citation>
    <scope>NUCLEOTIDE SEQUENCE</scope>
    <source>
        <strain evidence="1">21MJYT02-11</strain>
    </source>
</reference>
<comment type="caution">
    <text evidence="1">The sequence shown here is derived from an EMBL/GenBank/DDBJ whole genome shotgun (WGS) entry which is preliminary data.</text>
</comment>
<dbReference type="EMBL" id="JAMXHT010000002">
    <property type="protein sequence ID" value="MCO5397839.1"/>
    <property type="molecule type" value="Genomic_DNA"/>
</dbReference>
<sequence>MTFAQQDGPNATPESITREPLHSRRIDFCGFRRSDGLFEIEGQLTDRKSHDFTPPSSTRTVPAHDPIHDMGVRVVFDFDMVVRQVSTFIHAYPYRECPGGGESLQALVGLRIGAGWSNEVRKRLPPGETCTHLRELMLTLATAALQAVNSLRAPLQLDATDASGKPLKVDSCYAYGASRELVLQRWPAFHQPSRMKK</sequence>
<dbReference type="Pfam" id="PF11136">
    <property type="entry name" value="DUF2889"/>
    <property type="match status" value="1"/>
</dbReference>
<proteinExistence type="predicted"/>
<protein>
    <submittedName>
        <fullName evidence="1">DUF2889 domain-containing protein</fullName>
    </submittedName>
</protein>
<accession>A0ABT1AHP6</accession>
<gene>
    <name evidence="1" type="ORF">NG900_06435</name>
</gene>
<evidence type="ECO:0000313" key="2">
    <source>
        <dbReference type="Proteomes" id="UP001162811"/>
    </source>
</evidence>
<evidence type="ECO:0000313" key="1">
    <source>
        <dbReference type="EMBL" id="MCO5397839.1"/>
    </source>
</evidence>
<organism evidence="1 2">
    <name type="scientific">Ralstonia soli</name>
    <dbReference type="NCBI Taxonomy" id="2953896"/>
    <lineage>
        <taxon>Bacteria</taxon>
        <taxon>Pseudomonadati</taxon>
        <taxon>Pseudomonadota</taxon>
        <taxon>Betaproteobacteria</taxon>
        <taxon>Burkholderiales</taxon>
        <taxon>Burkholderiaceae</taxon>
        <taxon>Ralstonia</taxon>
    </lineage>
</organism>
<reference evidence="1" key="1">
    <citation type="submission" date="2022-06" db="EMBL/GenBank/DDBJ databases">
        <authorList>
            <person name="Lu C.-H."/>
        </authorList>
    </citation>
    <scope>NUCLEOTIDE SEQUENCE</scope>
    <source>
        <strain evidence="1">21MJYT02-11</strain>
    </source>
</reference>
<keyword evidence="2" id="KW-1185">Reference proteome</keyword>
<dbReference type="RefSeq" id="WP_252678125.1">
    <property type="nucleotide sequence ID" value="NZ_JAMXHT010000002.1"/>
</dbReference>
<name>A0ABT1AHP6_9RALS</name>
<dbReference type="InterPro" id="IPR021312">
    <property type="entry name" value="DUF2889"/>
</dbReference>